<dbReference type="InterPro" id="IPR010775">
    <property type="entry name" value="DUF1365"/>
</dbReference>
<gene>
    <name evidence="2" type="ORF">BASA50_005922</name>
</gene>
<dbReference type="EMBL" id="JAFCIX010000311">
    <property type="protein sequence ID" value="KAH6595279.1"/>
    <property type="molecule type" value="Genomic_DNA"/>
</dbReference>
<feature type="transmembrane region" description="Helical" evidence="1">
    <location>
        <begin position="336"/>
        <end position="356"/>
    </location>
</feature>
<name>A0ABQ8FBA3_9FUNG</name>
<keyword evidence="1" id="KW-0812">Transmembrane</keyword>
<evidence type="ECO:0000256" key="1">
    <source>
        <dbReference type="SAM" id="Phobius"/>
    </source>
</evidence>
<comment type="caution">
    <text evidence="2">The sequence shown here is derived from an EMBL/GenBank/DDBJ whole genome shotgun (WGS) entry which is preliminary data.</text>
</comment>
<reference evidence="2 3" key="1">
    <citation type="submission" date="2021-02" db="EMBL/GenBank/DDBJ databases">
        <title>Variation within the Batrachochytrium salamandrivorans European outbreak.</title>
        <authorList>
            <person name="Kelly M."/>
            <person name="Pasmans F."/>
            <person name="Shea T.P."/>
            <person name="Munoz J.F."/>
            <person name="Carranza S."/>
            <person name="Cuomo C.A."/>
            <person name="Martel A."/>
        </authorList>
    </citation>
    <scope>NUCLEOTIDE SEQUENCE [LARGE SCALE GENOMIC DNA]</scope>
    <source>
        <strain evidence="2 3">AMFP18/2</strain>
    </source>
</reference>
<evidence type="ECO:0000313" key="3">
    <source>
        <dbReference type="Proteomes" id="UP001648503"/>
    </source>
</evidence>
<evidence type="ECO:0000313" key="2">
    <source>
        <dbReference type="EMBL" id="KAH6595279.1"/>
    </source>
</evidence>
<accession>A0ABQ8FBA3</accession>
<keyword evidence="1" id="KW-0472">Membrane</keyword>
<sequence length="636" mass="70916">MTAIAVVLASALVSALVVVLLVVVDASAITVTITIAITSIITAFYCFHHALDRHVLPSPPLYRDSLSGTHHRLYLATTVHSRYYPVLNSFRYALFYGGFDLDALEAIDGGCPGLPSWLFGHNHSALFSIWDGDYLTPSSTIGTTDPTQHASIRQSLISILQTFGYTQSDIGRTVLLTTPRFLGHAFNPLNIYYIYSSPATIHQKEDLLLVVLEVNNTFKERHIYLCNEHTRMEKTLPGYTASYSVSRSFHVSPFNNRTGVYEAHVLDIASGKLDVLLNIKDYIDTSVHQRPTNTSELMGSNDDKTCISDSAIIPSRGIHLMAHLYGHAHPMTTFTLIYVIFALPLSTFLTIPRIMYEALKLALRHGLCVYQRPTPVVGQLEKAAQTIVRKRPDAFQQACLQVVLDYFTVQCGLSQKVIKIVYPDGSSQHLGPYDSSSASSDPHTTLYIDSYNGPIKLILNASDPLIGLFLAFTSGDFFCSSVDLSIILDLMMVQPCTWHESKLHTSLADLIGHLSNGLETLADTTKAVTQHPRNSIVLETSPRQIPINESKHARQLKVGKYLYTLEMAWFKMTTTFVDNGEPWLLPIRARAHLSSFQPTVNSTPCLYVRNLSDSMDVNTRERIRAHWFLKCCISTN</sequence>
<dbReference type="PANTHER" id="PTHR33973:SF4">
    <property type="entry name" value="OS07G0153300 PROTEIN"/>
    <property type="match status" value="1"/>
</dbReference>
<keyword evidence="3" id="KW-1185">Reference proteome</keyword>
<dbReference type="Pfam" id="PF07103">
    <property type="entry name" value="DUF1365"/>
    <property type="match status" value="1"/>
</dbReference>
<protein>
    <submittedName>
        <fullName evidence="2">Uncharacterized protein</fullName>
    </submittedName>
</protein>
<dbReference type="Proteomes" id="UP001648503">
    <property type="component" value="Unassembled WGS sequence"/>
</dbReference>
<dbReference type="PANTHER" id="PTHR33973">
    <property type="entry name" value="OS07G0153300 PROTEIN"/>
    <property type="match status" value="1"/>
</dbReference>
<proteinExistence type="predicted"/>
<organism evidence="2 3">
    <name type="scientific">Batrachochytrium salamandrivorans</name>
    <dbReference type="NCBI Taxonomy" id="1357716"/>
    <lineage>
        <taxon>Eukaryota</taxon>
        <taxon>Fungi</taxon>
        <taxon>Fungi incertae sedis</taxon>
        <taxon>Chytridiomycota</taxon>
        <taxon>Chytridiomycota incertae sedis</taxon>
        <taxon>Chytridiomycetes</taxon>
        <taxon>Rhizophydiales</taxon>
        <taxon>Rhizophydiales incertae sedis</taxon>
        <taxon>Batrachochytrium</taxon>
    </lineage>
</organism>
<keyword evidence="1" id="KW-1133">Transmembrane helix</keyword>